<dbReference type="CDD" id="cd06222">
    <property type="entry name" value="RNase_H_like"/>
    <property type="match status" value="1"/>
</dbReference>
<feature type="compositionally biased region" description="Low complexity" evidence="1">
    <location>
        <begin position="465"/>
        <end position="478"/>
    </location>
</feature>
<feature type="region of interest" description="Disordered" evidence="1">
    <location>
        <begin position="521"/>
        <end position="540"/>
    </location>
</feature>
<dbReference type="AlphaFoldDB" id="A0ABC8RPC7"/>
<evidence type="ECO:0000313" key="4">
    <source>
        <dbReference type="Proteomes" id="UP001642360"/>
    </source>
</evidence>
<organism evidence="3 4">
    <name type="scientific">Ilex paraguariensis</name>
    <name type="common">yerba mate</name>
    <dbReference type="NCBI Taxonomy" id="185542"/>
    <lineage>
        <taxon>Eukaryota</taxon>
        <taxon>Viridiplantae</taxon>
        <taxon>Streptophyta</taxon>
        <taxon>Embryophyta</taxon>
        <taxon>Tracheophyta</taxon>
        <taxon>Spermatophyta</taxon>
        <taxon>Magnoliopsida</taxon>
        <taxon>eudicotyledons</taxon>
        <taxon>Gunneridae</taxon>
        <taxon>Pentapetalae</taxon>
        <taxon>asterids</taxon>
        <taxon>campanulids</taxon>
        <taxon>Aquifoliales</taxon>
        <taxon>Aquifoliaceae</taxon>
        <taxon>Ilex</taxon>
    </lineage>
</organism>
<accession>A0ABC8RPC7</accession>
<dbReference type="Pfam" id="PF13456">
    <property type="entry name" value="RVT_3"/>
    <property type="match status" value="1"/>
</dbReference>
<reference evidence="3 4" key="1">
    <citation type="submission" date="2024-02" db="EMBL/GenBank/DDBJ databases">
        <authorList>
            <person name="Vignale AGUSTIN F."/>
            <person name="Sosa J E."/>
            <person name="Modenutti C."/>
        </authorList>
    </citation>
    <scope>NUCLEOTIDE SEQUENCE [LARGE SCALE GENOMIC DNA]</scope>
</reference>
<dbReference type="InterPro" id="IPR002156">
    <property type="entry name" value="RNaseH_domain"/>
</dbReference>
<proteinExistence type="predicted"/>
<evidence type="ECO:0000313" key="3">
    <source>
        <dbReference type="EMBL" id="CAK9144508.1"/>
    </source>
</evidence>
<feature type="compositionally biased region" description="Polar residues" evidence="1">
    <location>
        <begin position="521"/>
        <end position="538"/>
    </location>
</feature>
<evidence type="ECO:0000259" key="2">
    <source>
        <dbReference type="Pfam" id="PF13456"/>
    </source>
</evidence>
<comment type="caution">
    <text evidence="3">The sequence shown here is derived from an EMBL/GenBank/DDBJ whole genome shotgun (WGS) entry which is preliminary data.</text>
</comment>
<feature type="region of interest" description="Disordered" evidence="1">
    <location>
        <begin position="459"/>
        <end position="480"/>
    </location>
</feature>
<dbReference type="InterPro" id="IPR044730">
    <property type="entry name" value="RNase_H-like_dom_plant"/>
</dbReference>
<sequence length="639" mass="69985">MIGNENIINNYFASLFKKSAPTENVPTIPITSEFNSLTIVDPLGMNNTISMPLISQVNQTKSTVRLASILPATVSTVTNNQSSSSGLGSHVPIESVIDRNTQRVFMNPQPSLIPQSILETHESSMDRNLPKSQFPAPEKDIQIPVVISNSQNPSGSQVPASNIVFGSLNSVNSPKTAKRIMVETDSYTLFQMVRGLAAVPWKMQYLLERIKLLFNFLNLQIKHIYREANGLADFFASFAVKSEQYTEFSATNILPSIGRLIMQQDLYGFPSARLKRLICEQREESRAVLQFLFAAPFPICLDYLLDFFCELLSVDDQVIFDVWSTLHLAISDNWLLMNSACMRAVSGLALEGSGQPYLTAWHSDQCCRLFEGMILIIFGRLLGFTVSPWTAFATVSFVAFTIKPGSADDIKGKELLKSSLSDKNPGMNLSSSAVCVGNQSSMPLTLPLVSQSIHFPQISQEPGVSHRSSNHPISRSSSLPQINFFGQDSSGIQYPLSIQSSLVPQTSLDPHLPVSRQSSIANVPSADSGNSSMGNGLLTSAGIPKPAKRVVYNNGEPGMKKRIAKGDEEKGNGQNVEVNQQKEINIQSGVDHVVINIADKGKGIVQTMPGGNQKQAFKRKEVVHKPEIGNRFSALAFEE</sequence>
<protein>
    <recommendedName>
        <fullName evidence="2">RNase H type-1 domain-containing protein</fullName>
    </recommendedName>
</protein>
<dbReference type="Proteomes" id="UP001642360">
    <property type="component" value="Unassembled WGS sequence"/>
</dbReference>
<name>A0ABC8RPC7_9AQUA</name>
<evidence type="ECO:0000256" key="1">
    <source>
        <dbReference type="SAM" id="MobiDB-lite"/>
    </source>
</evidence>
<dbReference type="EMBL" id="CAUOFW020001393">
    <property type="protein sequence ID" value="CAK9144508.1"/>
    <property type="molecule type" value="Genomic_DNA"/>
</dbReference>
<keyword evidence="4" id="KW-1185">Reference proteome</keyword>
<gene>
    <name evidence="3" type="ORF">ILEXP_LOCUS12258</name>
</gene>
<feature type="domain" description="RNase H type-1" evidence="2">
    <location>
        <begin position="177"/>
        <end position="239"/>
    </location>
</feature>